<keyword evidence="2" id="KW-1185">Reference proteome</keyword>
<sequence>MAPKAWKEKEQIVRRLWALPLHMESDGSYVLFMYLWGLVGLRVPCCISESYWLARRMTLLITLINGMLSSRSNNHSPPLSTFSVCVITSPHTPAMFPDTSTQVGHALQTLQAFALPSVPDYISPGMKRIYHHRAHAYGRFVRFTVGRLNHG</sequence>
<name>A0A9W8P4M5_9AGAR</name>
<reference evidence="1 2" key="1">
    <citation type="journal article" date="2023" name="Proc. Natl. Acad. Sci. U.S.A.">
        <title>A global phylogenomic analysis of the shiitake genus Lentinula.</title>
        <authorList>
            <person name="Sierra-Patev S."/>
            <person name="Min B."/>
            <person name="Naranjo-Ortiz M."/>
            <person name="Looney B."/>
            <person name="Konkel Z."/>
            <person name="Slot J.C."/>
            <person name="Sakamoto Y."/>
            <person name="Steenwyk J.L."/>
            <person name="Rokas A."/>
            <person name="Carro J."/>
            <person name="Camarero S."/>
            <person name="Ferreira P."/>
            <person name="Molpeceres G."/>
            <person name="Ruiz-Duenas F.J."/>
            <person name="Serrano A."/>
            <person name="Henrissat B."/>
            <person name="Drula E."/>
            <person name="Hughes K.W."/>
            <person name="Mata J.L."/>
            <person name="Ishikawa N.K."/>
            <person name="Vargas-Isla R."/>
            <person name="Ushijima S."/>
            <person name="Smith C.A."/>
            <person name="Donoghue J."/>
            <person name="Ahrendt S."/>
            <person name="Andreopoulos W."/>
            <person name="He G."/>
            <person name="LaButti K."/>
            <person name="Lipzen A."/>
            <person name="Ng V."/>
            <person name="Riley R."/>
            <person name="Sandor L."/>
            <person name="Barry K."/>
            <person name="Martinez A.T."/>
            <person name="Xiao Y."/>
            <person name="Gibbons J.G."/>
            <person name="Terashima K."/>
            <person name="Grigoriev I.V."/>
            <person name="Hibbett D."/>
        </authorList>
    </citation>
    <scope>NUCLEOTIDE SEQUENCE [LARGE SCALE GENOMIC DNA]</scope>
    <source>
        <strain evidence="1 2">TFB7810</strain>
    </source>
</reference>
<accession>A0A9W8P4M5</accession>
<dbReference type="AlphaFoldDB" id="A0A9W8P4M5"/>
<evidence type="ECO:0000313" key="1">
    <source>
        <dbReference type="EMBL" id="KAJ3746761.1"/>
    </source>
</evidence>
<comment type="caution">
    <text evidence="1">The sequence shown here is derived from an EMBL/GenBank/DDBJ whole genome shotgun (WGS) entry which is preliminary data.</text>
</comment>
<protein>
    <submittedName>
        <fullName evidence="1">Uncharacterized protein</fullName>
    </submittedName>
</protein>
<proteinExistence type="predicted"/>
<evidence type="ECO:0000313" key="2">
    <source>
        <dbReference type="Proteomes" id="UP001142393"/>
    </source>
</evidence>
<dbReference type="Proteomes" id="UP001142393">
    <property type="component" value="Unassembled WGS sequence"/>
</dbReference>
<gene>
    <name evidence="1" type="ORF">DFH05DRAFT_1486602</name>
</gene>
<organism evidence="1 2">
    <name type="scientific">Lentinula detonsa</name>
    <dbReference type="NCBI Taxonomy" id="2804962"/>
    <lineage>
        <taxon>Eukaryota</taxon>
        <taxon>Fungi</taxon>
        <taxon>Dikarya</taxon>
        <taxon>Basidiomycota</taxon>
        <taxon>Agaricomycotina</taxon>
        <taxon>Agaricomycetes</taxon>
        <taxon>Agaricomycetidae</taxon>
        <taxon>Agaricales</taxon>
        <taxon>Marasmiineae</taxon>
        <taxon>Omphalotaceae</taxon>
        <taxon>Lentinula</taxon>
    </lineage>
</organism>
<dbReference type="EMBL" id="JANVFU010000004">
    <property type="protein sequence ID" value="KAJ3746761.1"/>
    <property type="molecule type" value="Genomic_DNA"/>
</dbReference>